<sequence>MNSFIHTSHRNDNDHARLEIIKRNDQGATAALTYIRDIYQRRYNAEITPNPDLLISRRDRTSGTLTACAGISFASPTNQLFSERYFDSPVESVLELLTQRVSRREQIVEIGSLASDDPNAAAEIIRALPILTWFMGVKAILCTSTRRLRTLFEYHGIPLRIIGDADINRLSALERQQWGSYYAQSPKTGVILLEECSHLFNQFCGRLTFSAFEHLTATTKQIAA</sequence>
<evidence type="ECO:0008006" key="3">
    <source>
        <dbReference type="Google" id="ProtNLM"/>
    </source>
</evidence>
<evidence type="ECO:0000313" key="1">
    <source>
        <dbReference type="EMBL" id="ROM97172.1"/>
    </source>
</evidence>
<dbReference type="InterPro" id="IPR022050">
    <property type="entry name" value="T_hemolysin"/>
</dbReference>
<organism evidence="1 2">
    <name type="scientific">Pseudomonas brassicacearum</name>
    <dbReference type="NCBI Taxonomy" id="930166"/>
    <lineage>
        <taxon>Bacteria</taxon>
        <taxon>Pseudomonadati</taxon>
        <taxon>Pseudomonadota</taxon>
        <taxon>Gammaproteobacteria</taxon>
        <taxon>Pseudomonadales</taxon>
        <taxon>Pseudomonadaceae</taxon>
        <taxon>Pseudomonas</taxon>
    </lineage>
</organism>
<dbReference type="EMBL" id="MOBI01000015">
    <property type="protein sequence ID" value="ROM97172.1"/>
    <property type="molecule type" value="Genomic_DNA"/>
</dbReference>
<dbReference type="Proteomes" id="UP000284684">
    <property type="component" value="Unassembled WGS sequence"/>
</dbReference>
<accession>A0A423GRS8</accession>
<gene>
    <name evidence="1" type="ORF">BK658_13140</name>
</gene>
<comment type="caution">
    <text evidence="1">The sequence shown here is derived from an EMBL/GenBank/DDBJ whole genome shotgun (WGS) entry which is preliminary data.</text>
</comment>
<protein>
    <recommendedName>
        <fullName evidence="3">Thermostable hemolysin</fullName>
    </recommendedName>
</protein>
<dbReference type="RefSeq" id="WP_123582745.1">
    <property type="nucleotide sequence ID" value="NZ_MOBI01000015.1"/>
</dbReference>
<reference evidence="1 2" key="1">
    <citation type="submission" date="2016-10" db="EMBL/GenBank/DDBJ databases">
        <title>Comparative genome analysis of multiple Pseudomonas spp. focuses on biocontrol and plant growth promoting traits.</title>
        <authorList>
            <person name="Tao X.-Y."/>
            <person name="Taylor C.G."/>
        </authorList>
    </citation>
    <scope>NUCLEOTIDE SEQUENCE [LARGE SCALE GENOMIC DNA]</scope>
    <source>
        <strain evidence="1 2">37D10</strain>
    </source>
</reference>
<dbReference type="AlphaFoldDB" id="A0A423GRS8"/>
<proteinExistence type="predicted"/>
<evidence type="ECO:0000313" key="2">
    <source>
        <dbReference type="Proteomes" id="UP000284684"/>
    </source>
</evidence>
<dbReference type="Pfam" id="PF12261">
    <property type="entry name" value="T_hemolysin"/>
    <property type="match status" value="1"/>
</dbReference>
<name>A0A423GRS8_9PSED</name>